<dbReference type="GO" id="GO:0000287">
    <property type="term" value="F:magnesium ion binding"/>
    <property type="evidence" value="ECO:0007669"/>
    <property type="project" value="UniProtKB-UniRule"/>
</dbReference>
<dbReference type="GO" id="GO:0043137">
    <property type="term" value="P:DNA replication, removal of RNA primer"/>
    <property type="evidence" value="ECO:0007669"/>
    <property type="project" value="UniProtKB-UniRule"/>
</dbReference>
<evidence type="ECO:0000256" key="5">
    <source>
        <dbReference type="ARBA" id="ARBA00022759"/>
    </source>
</evidence>
<keyword evidence="8 13" id="KW-0269">Exonuclease</keyword>
<feature type="domain" description="XPG N-terminal" evidence="16">
    <location>
        <begin position="1"/>
        <end position="108"/>
    </location>
</feature>
<evidence type="ECO:0000256" key="12">
    <source>
        <dbReference type="ARBA" id="ARBA00023242"/>
    </source>
</evidence>
<evidence type="ECO:0000256" key="11">
    <source>
        <dbReference type="ARBA" id="ARBA00023204"/>
    </source>
</evidence>
<dbReference type="InterPro" id="IPR019974">
    <property type="entry name" value="XPG_CS"/>
</dbReference>
<feature type="compositionally biased region" description="Basic residues" evidence="14">
    <location>
        <begin position="329"/>
        <end position="339"/>
    </location>
</feature>
<dbReference type="InterPro" id="IPR008918">
    <property type="entry name" value="HhH2"/>
</dbReference>
<dbReference type="CDD" id="cd09867">
    <property type="entry name" value="PIN_FEN1"/>
    <property type="match status" value="1"/>
</dbReference>
<evidence type="ECO:0000313" key="18">
    <source>
        <dbReference type="Proteomes" id="UP000799118"/>
    </source>
</evidence>
<dbReference type="GO" id="GO:0006284">
    <property type="term" value="P:base-excision repair"/>
    <property type="evidence" value="ECO:0007669"/>
    <property type="project" value="UniProtKB-UniRule"/>
</dbReference>
<dbReference type="PROSITE" id="PS00842">
    <property type="entry name" value="XPG_2"/>
    <property type="match status" value="1"/>
</dbReference>
<feature type="compositionally biased region" description="Basic and acidic residues" evidence="14">
    <location>
        <begin position="314"/>
        <end position="328"/>
    </location>
</feature>
<evidence type="ECO:0000259" key="16">
    <source>
        <dbReference type="SMART" id="SM00485"/>
    </source>
</evidence>
<sequence>MGIKGLTGLISEHAPQAIKEHEIKTLFGRKVAIDASMSIYQFLIAVRQRDGEMLMNDAGETTSHLMGFFYRTIRIVENGIKPAYVFDGKPPELKKGVLSKRFARREEAKEDGAEAKEVGTTEDVDRFSRRTVKVTKQHNEECIRLLRLMGIPVIVAPSEAEAQCAELARGGKVYAAGSEDMDTLTFNAPILFRHLTFSEAKKQPISEINLKAALEGLDMDMSQFVDLCILLGCDYLEPIKGVGPKSALKLIREHNGLKGVVKHLRAKTAEKKKAVAAAAEAEAEAEEDEDDEQDSEDEPAPERPDDSDAEVDADEPKPKPKKTGEKGKGKAKGKGKGKGKGAGGVSMPEDWPWEEAKELFMKPDVTPADELELEWKNPDVDGLIQFLVTEKGFNEDRVRKGAEKLQKYLNTKQQGRLDGFFTVTAKPKEKPKETGKGKGKEKDDKAKKGTKRKGDDQEQGGSKGKKTKTKK</sequence>
<dbReference type="GO" id="GO:0017108">
    <property type="term" value="F:5'-flap endonuclease activity"/>
    <property type="evidence" value="ECO:0007669"/>
    <property type="project" value="UniProtKB-UniRule"/>
</dbReference>
<reference evidence="17" key="1">
    <citation type="journal article" date="2019" name="Environ. Microbiol.">
        <title>Fungal ecological strategies reflected in gene transcription - a case study of two litter decomposers.</title>
        <authorList>
            <person name="Barbi F."/>
            <person name="Kohler A."/>
            <person name="Barry K."/>
            <person name="Baskaran P."/>
            <person name="Daum C."/>
            <person name="Fauchery L."/>
            <person name="Ihrmark K."/>
            <person name="Kuo A."/>
            <person name="LaButti K."/>
            <person name="Lipzen A."/>
            <person name="Morin E."/>
            <person name="Grigoriev I.V."/>
            <person name="Henrissat B."/>
            <person name="Lindahl B."/>
            <person name="Martin F."/>
        </authorList>
    </citation>
    <scope>NUCLEOTIDE SEQUENCE</scope>
    <source>
        <strain evidence="17">JB14</strain>
    </source>
</reference>
<keyword evidence="12 13" id="KW-0539">Nucleus</keyword>
<dbReference type="Gene3D" id="1.10.150.20">
    <property type="entry name" value="5' to 3' exonuclease, C-terminal subdomain"/>
    <property type="match status" value="1"/>
</dbReference>
<evidence type="ECO:0000256" key="8">
    <source>
        <dbReference type="ARBA" id="ARBA00022839"/>
    </source>
</evidence>
<comment type="cofactor">
    <cofactor evidence="13">
        <name>Mg(2+)</name>
        <dbReference type="ChEBI" id="CHEBI:18420"/>
    </cofactor>
    <text evidence="13">Binds 2 magnesium ions per subunit. They probably participate in the reaction catalyzed by the enzyme. May bind an additional third magnesium ion after substrate binding.</text>
</comment>
<dbReference type="GO" id="GO:0005654">
    <property type="term" value="C:nucleoplasm"/>
    <property type="evidence" value="ECO:0007669"/>
    <property type="project" value="UniProtKB-SubCell"/>
</dbReference>
<organism evidence="17 18">
    <name type="scientific">Gymnopus androsaceus JB14</name>
    <dbReference type="NCBI Taxonomy" id="1447944"/>
    <lineage>
        <taxon>Eukaryota</taxon>
        <taxon>Fungi</taxon>
        <taxon>Dikarya</taxon>
        <taxon>Basidiomycota</taxon>
        <taxon>Agaricomycotina</taxon>
        <taxon>Agaricomycetes</taxon>
        <taxon>Agaricomycetidae</taxon>
        <taxon>Agaricales</taxon>
        <taxon>Marasmiineae</taxon>
        <taxon>Omphalotaceae</taxon>
        <taxon>Gymnopus</taxon>
    </lineage>
</organism>
<dbReference type="Pfam" id="PF00867">
    <property type="entry name" value="XPG_I"/>
    <property type="match status" value="1"/>
</dbReference>
<evidence type="ECO:0000256" key="4">
    <source>
        <dbReference type="ARBA" id="ARBA00022723"/>
    </source>
</evidence>
<keyword evidence="10 13" id="KW-0496">Mitochondrion</keyword>
<dbReference type="GO" id="GO:0003677">
    <property type="term" value="F:DNA binding"/>
    <property type="evidence" value="ECO:0007669"/>
    <property type="project" value="UniProtKB-UniRule"/>
</dbReference>
<dbReference type="PANTHER" id="PTHR11081:SF9">
    <property type="entry name" value="FLAP ENDONUCLEASE 1"/>
    <property type="match status" value="1"/>
</dbReference>
<dbReference type="OrthoDB" id="1937206at2759"/>
<dbReference type="Pfam" id="PF00752">
    <property type="entry name" value="XPG_N"/>
    <property type="match status" value="1"/>
</dbReference>
<evidence type="ECO:0000256" key="9">
    <source>
        <dbReference type="ARBA" id="ARBA00022842"/>
    </source>
</evidence>
<dbReference type="Proteomes" id="UP000799118">
    <property type="component" value="Unassembled WGS sequence"/>
</dbReference>
<gene>
    <name evidence="17" type="ORF">BT96DRAFT_964450</name>
</gene>
<dbReference type="GO" id="GO:0005730">
    <property type="term" value="C:nucleolus"/>
    <property type="evidence" value="ECO:0007669"/>
    <property type="project" value="UniProtKB-SubCell"/>
</dbReference>
<evidence type="ECO:0000256" key="14">
    <source>
        <dbReference type="SAM" id="MobiDB-lite"/>
    </source>
</evidence>
<feature type="compositionally biased region" description="Basic and acidic residues" evidence="14">
    <location>
        <begin position="426"/>
        <end position="456"/>
    </location>
</feature>
<keyword evidence="4 13" id="KW-0479">Metal-binding</keyword>
<dbReference type="InterPro" id="IPR029060">
    <property type="entry name" value="PIN-like_dom_sf"/>
</dbReference>
<evidence type="ECO:0000256" key="3">
    <source>
        <dbReference type="ARBA" id="ARBA00022722"/>
    </source>
</evidence>
<accession>A0A6A4I491</accession>
<evidence type="ECO:0000259" key="15">
    <source>
        <dbReference type="SMART" id="SM00484"/>
    </source>
</evidence>
<keyword evidence="9 13" id="KW-0460">Magnesium</keyword>
<keyword evidence="5 13" id="KW-0255">Endonuclease</keyword>
<dbReference type="InterPro" id="IPR006084">
    <property type="entry name" value="XPG/Rad2"/>
</dbReference>
<dbReference type="GO" id="GO:0005739">
    <property type="term" value="C:mitochondrion"/>
    <property type="evidence" value="ECO:0007669"/>
    <property type="project" value="UniProtKB-SubCell"/>
</dbReference>
<comment type="function">
    <text evidence="13">Structure-specific nuclease with 5'-flap endonuclease and 5'-3' exonuclease activities involved in DNA replication and repair. During DNA replication, cleaves the 5'-overhanging flap structure that is generated by displacement synthesis when DNA polymerase encounters the 5'-end of a downstream Okazaki fragment. It enters the flap from the 5'-end and then tracks to cleave the flap base, leaving a nick for ligation. Also involved in the long patch base excision repair (LP-BER) pathway, by cleaving within the apurinic/apyrimidinic (AP) site-terminated flap. Acts as a genome stabilization factor that prevents flaps from equilibrating into structures that lead to duplications and deletions. Also possesses 5'-3' exonuclease activity on nicked or gapped double-stranded DNA, and exhibits RNase H activity. Also involved in replication and repair of rDNA and in repairing mitochondrial DNA.</text>
</comment>
<evidence type="ECO:0000256" key="10">
    <source>
        <dbReference type="ARBA" id="ARBA00023128"/>
    </source>
</evidence>
<keyword evidence="2 13" id="KW-0235">DNA replication</keyword>
<evidence type="ECO:0000256" key="13">
    <source>
        <dbReference type="HAMAP-Rule" id="MF_03140"/>
    </source>
</evidence>
<dbReference type="SUPFAM" id="SSF88723">
    <property type="entry name" value="PIN domain-like"/>
    <property type="match status" value="1"/>
</dbReference>
<keyword evidence="11 13" id="KW-0234">DNA repair</keyword>
<dbReference type="InterPro" id="IPR036279">
    <property type="entry name" value="5-3_exonuclease_C_sf"/>
</dbReference>
<dbReference type="InterPro" id="IPR006086">
    <property type="entry name" value="XPG-I_dom"/>
</dbReference>
<keyword evidence="6 13" id="KW-0227">DNA damage</keyword>
<dbReference type="GO" id="GO:0008409">
    <property type="term" value="F:5'-3' exonuclease activity"/>
    <property type="evidence" value="ECO:0007669"/>
    <property type="project" value="UniProtKB-UniRule"/>
</dbReference>
<evidence type="ECO:0000256" key="2">
    <source>
        <dbReference type="ARBA" id="ARBA00022705"/>
    </source>
</evidence>
<keyword evidence="1 13" id="KW-0597">Phosphoprotein</keyword>
<feature type="domain" description="XPG-I" evidence="15">
    <location>
        <begin position="147"/>
        <end position="219"/>
    </location>
</feature>
<proteinExistence type="inferred from homology"/>
<dbReference type="SUPFAM" id="SSF47807">
    <property type="entry name" value="5' to 3' exonuclease, C-terminal subdomain"/>
    <property type="match status" value="1"/>
</dbReference>
<dbReference type="InterPro" id="IPR006085">
    <property type="entry name" value="XPG_DNA_repair_N"/>
</dbReference>
<evidence type="ECO:0000256" key="6">
    <source>
        <dbReference type="ARBA" id="ARBA00022763"/>
    </source>
</evidence>
<dbReference type="SMART" id="SM00279">
    <property type="entry name" value="HhH2"/>
    <property type="match status" value="1"/>
</dbReference>
<name>A0A6A4I491_9AGAR</name>
<protein>
    <recommendedName>
        <fullName evidence="13">Flap endonuclease 1</fullName>
        <shortName evidence="13">FEN-1</shortName>
        <ecNumber evidence="13">3.1.-.-</ecNumber>
    </recommendedName>
    <alternativeName>
        <fullName evidence="13">Flap structure-specific endonuclease 1</fullName>
    </alternativeName>
</protein>
<dbReference type="InterPro" id="IPR023426">
    <property type="entry name" value="Flap_endonuc"/>
</dbReference>
<dbReference type="PANTHER" id="PTHR11081">
    <property type="entry name" value="FLAP ENDONUCLEASE FAMILY MEMBER"/>
    <property type="match status" value="1"/>
</dbReference>
<dbReference type="PRINTS" id="PR00853">
    <property type="entry name" value="XPGRADSUPER"/>
</dbReference>
<comment type="subcellular location">
    <subcellularLocation>
        <location evidence="13">Nucleus</location>
        <location evidence="13">Nucleolus</location>
    </subcellularLocation>
    <subcellularLocation>
        <location evidence="13">Nucleus</location>
        <location evidence="13">Nucleoplasm</location>
    </subcellularLocation>
    <subcellularLocation>
        <location evidence="13">Mitochondrion</location>
    </subcellularLocation>
    <text evidence="13">Resides mostly in the nucleoli and relocalizes to the nucleoplasm upon DNA damage.</text>
</comment>
<dbReference type="EC" id="3.1.-.-" evidence="13"/>
<keyword evidence="3 13" id="KW-0540">Nuclease</keyword>
<evidence type="ECO:0000313" key="17">
    <source>
        <dbReference type="EMBL" id="KAE9403644.1"/>
    </source>
</evidence>
<dbReference type="Gene3D" id="3.40.50.1010">
    <property type="entry name" value="5'-nuclease"/>
    <property type="match status" value="1"/>
</dbReference>
<feature type="region of interest" description="Disordered" evidence="14">
    <location>
        <begin position="272"/>
        <end position="362"/>
    </location>
</feature>
<dbReference type="SMART" id="SM00484">
    <property type="entry name" value="XPGI"/>
    <property type="match status" value="1"/>
</dbReference>
<dbReference type="PROSITE" id="PS00841">
    <property type="entry name" value="XPG_1"/>
    <property type="match status" value="1"/>
</dbReference>
<dbReference type="FunFam" id="3.40.50.1010:FF:000003">
    <property type="entry name" value="Flap endonuclease 1"/>
    <property type="match status" value="1"/>
</dbReference>
<evidence type="ECO:0000256" key="1">
    <source>
        <dbReference type="ARBA" id="ARBA00022553"/>
    </source>
</evidence>
<dbReference type="EMBL" id="ML769423">
    <property type="protein sequence ID" value="KAE9403644.1"/>
    <property type="molecule type" value="Genomic_DNA"/>
</dbReference>
<feature type="compositionally biased region" description="Acidic residues" evidence="14">
    <location>
        <begin position="281"/>
        <end position="299"/>
    </location>
</feature>
<dbReference type="AlphaFoldDB" id="A0A6A4I491"/>
<dbReference type="SMART" id="SM00485">
    <property type="entry name" value="XPGN"/>
    <property type="match status" value="1"/>
</dbReference>
<feature type="region of interest" description="Disordered" evidence="14">
    <location>
        <begin position="412"/>
        <end position="471"/>
    </location>
</feature>
<keyword evidence="7 13" id="KW-0378">Hydrolase</keyword>
<dbReference type="HAMAP" id="MF_00614">
    <property type="entry name" value="Fen"/>
    <property type="match status" value="1"/>
</dbReference>
<evidence type="ECO:0000256" key="7">
    <source>
        <dbReference type="ARBA" id="ARBA00022801"/>
    </source>
</evidence>
<comment type="similarity">
    <text evidence="13">Belongs to the XPG/RAD2 endonuclease family. FEN1 subfamily.</text>
</comment>
<keyword evidence="18" id="KW-1185">Reference proteome</keyword>